<evidence type="ECO:0000313" key="3">
    <source>
        <dbReference type="EMBL" id="KAK9081628.1"/>
    </source>
</evidence>
<feature type="domain" description="AB hydrolase-1" evidence="2">
    <location>
        <begin position="95"/>
        <end position="332"/>
    </location>
</feature>
<dbReference type="Gene3D" id="3.40.50.1820">
    <property type="entry name" value="alpha/beta hydrolase"/>
    <property type="match status" value="1"/>
</dbReference>
<dbReference type="Pfam" id="PF00561">
    <property type="entry name" value="Abhydrolase_1"/>
    <property type="match status" value="1"/>
</dbReference>
<dbReference type="PANTHER" id="PTHR43139">
    <property type="entry name" value="SI:DKEY-122A22.2"/>
    <property type="match status" value="1"/>
</dbReference>
<feature type="signal peptide" evidence="1">
    <location>
        <begin position="1"/>
        <end position="17"/>
    </location>
</feature>
<accession>A0AAP0HB07</accession>
<proteinExistence type="predicted"/>
<dbReference type="PANTHER" id="PTHR43139:SF37">
    <property type="entry name" value="ALPHA_BETA-HYDROLASES SUPERFAMILY PROTEIN"/>
    <property type="match status" value="1"/>
</dbReference>
<reference evidence="3 4" key="1">
    <citation type="submission" date="2024-01" db="EMBL/GenBank/DDBJ databases">
        <title>Genome assemblies of Stephania.</title>
        <authorList>
            <person name="Yang L."/>
        </authorList>
    </citation>
    <scope>NUCLEOTIDE SEQUENCE [LARGE SCALE GENOMIC DNA]</scope>
    <source>
        <strain evidence="3">YNDBR</strain>
        <tissue evidence="3">Leaf</tissue>
    </source>
</reference>
<evidence type="ECO:0000259" key="2">
    <source>
        <dbReference type="Pfam" id="PF00561"/>
    </source>
</evidence>
<dbReference type="Proteomes" id="UP001420932">
    <property type="component" value="Unassembled WGS sequence"/>
</dbReference>
<dbReference type="InterPro" id="IPR029058">
    <property type="entry name" value="AB_hydrolase_fold"/>
</dbReference>
<dbReference type="InterPro" id="IPR052370">
    <property type="entry name" value="Meta-cleavage_hydrolase"/>
</dbReference>
<evidence type="ECO:0000256" key="1">
    <source>
        <dbReference type="SAM" id="SignalP"/>
    </source>
</evidence>
<evidence type="ECO:0000313" key="4">
    <source>
        <dbReference type="Proteomes" id="UP001420932"/>
    </source>
</evidence>
<keyword evidence="1" id="KW-0732">Signal</keyword>
<keyword evidence="4" id="KW-1185">Reference proteome</keyword>
<name>A0AAP0HB07_9MAGN</name>
<comment type="caution">
    <text evidence="3">The sequence shown here is derived from an EMBL/GenBank/DDBJ whole genome shotgun (WGS) entry which is preliminary data.</text>
</comment>
<dbReference type="SUPFAM" id="SSF53474">
    <property type="entry name" value="alpha/beta-Hydrolases"/>
    <property type="match status" value="1"/>
</dbReference>
<dbReference type="AlphaFoldDB" id="A0AAP0HB07"/>
<protein>
    <recommendedName>
        <fullName evidence="2">AB hydrolase-1 domain-containing protein</fullName>
    </recommendedName>
</protein>
<dbReference type="InterPro" id="IPR000073">
    <property type="entry name" value="AB_hydrolase_1"/>
</dbReference>
<gene>
    <name evidence="3" type="ORF">Syun_031411</name>
</gene>
<feature type="chain" id="PRO_5043050067" description="AB hydrolase-1 domain-containing protein" evidence="1">
    <location>
        <begin position="18"/>
        <end position="369"/>
    </location>
</feature>
<sequence length="369" mass="41744">MFIINSFKSLLLIPIYSLSITKSLLQTALSILHNLFTNHNHNFFSTTTLVDHLLSFYFSYHGLKPCTINLHDQDHTSIHIWIPTHPTTTTTTSRPAIVLLHGYGGNAKWQLYRQIGPLSRDFDLYVPDLVFFGNSHSKSLHRTVSFQARSVMEAVRRVGVERVAAVFGVSYGGYVAYRMAEMYGEAVVEKVVVVSSGIGCTEEQRVEELRKFGGIDRVVEILVPENPKDLRMLMDLAFYRPPLAPTPTFVLRDFINVMGSAYINERRQILHELLTVDSGRPCPVLEQETLILWGDKDKVFPMFLAYQLARHLGKKSRVEILKDVGHAANLEAADGVNRLVKSFVLDSFMYETSTNLTSKFYVVVLSPSN</sequence>
<dbReference type="EMBL" id="JBBNAF010000051">
    <property type="protein sequence ID" value="KAK9081628.1"/>
    <property type="molecule type" value="Genomic_DNA"/>
</dbReference>
<organism evidence="3 4">
    <name type="scientific">Stephania yunnanensis</name>
    <dbReference type="NCBI Taxonomy" id="152371"/>
    <lineage>
        <taxon>Eukaryota</taxon>
        <taxon>Viridiplantae</taxon>
        <taxon>Streptophyta</taxon>
        <taxon>Embryophyta</taxon>
        <taxon>Tracheophyta</taxon>
        <taxon>Spermatophyta</taxon>
        <taxon>Magnoliopsida</taxon>
        <taxon>Ranunculales</taxon>
        <taxon>Menispermaceae</taxon>
        <taxon>Menispermoideae</taxon>
        <taxon>Cissampelideae</taxon>
        <taxon>Stephania</taxon>
    </lineage>
</organism>
<dbReference type="PRINTS" id="PR00111">
    <property type="entry name" value="ABHYDROLASE"/>
</dbReference>